<dbReference type="InterPro" id="IPR001910">
    <property type="entry name" value="Inosine/uridine_hydrolase_dom"/>
</dbReference>
<dbReference type="SUPFAM" id="SSF53590">
    <property type="entry name" value="Nucleoside hydrolase"/>
    <property type="match status" value="1"/>
</dbReference>
<evidence type="ECO:0000313" key="6">
    <source>
        <dbReference type="EMBL" id="TDN30474.1"/>
    </source>
</evidence>
<reference evidence="6 7" key="1">
    <citation type="submission" date="2017-06" db="EMBL/GenBank/DDBJ databases">
        <authorList>
            <person name="Swanenburg J."/>
            <person name="Kort R."/>
        </authorList>
    </citation>
    <scope>NUCLEOTIDE SEQUENCE [LARGE SCALE GENOMIC DNA]</scope>
    <source>
        <strain evidence="6 7">RL05</strain>
    </source>
</reference>
<dbReference type="Proteomes" id="UP000510660">
    <property type="component" value="Chromosome"/>
</dbReference>
<dbReference type="Pfam" id="PF01156">
    <property type="entry name" value="IU_nuc_hydro"/>
    <property type="match status" value="1"/>
</dbReference>
<dbReference type="RefSeq" id="WP_005719902.1">
    <property type="nucleotide sequence ID" value="NZ_CAZZQD010000001.1"/>
</dbReference>
<dbReference type="EMBL" id="NKLP01000139">
    <property type="protein sequence ID" value="TDN30474.1"/>
    <property type="molecule type" value="Genomic_DNA"/>
</dbReference>
<evidence type="ECO:0000313" key="9">
    <source>
        <dbReference type="Proteomes" id="UP001434419"/>
    </source>
</evidence>
<keyword evidence="9" id="KW-1185">Reference proteome</keyword>
<proteinExistence type="predicted"/>
<evidence type="ECO:0000256" key="2">
    <source>
        <dbReference type="ARBA" id="ARBA00023295"/>
    </source>
</evidence>
<dbReference type="GO" id="GO:0005829">
    <property type="term" value="C:cytosol"/>
    <property type="evidence" value="ECO:0007669"/>
    <property type="project" value="TreeGrafter"/>
</dbReference>
<feature type="domain" description="Inosine/uridine-preferring nucleoside hydrolase" evidence="3">
    <location>
        <begin position="5"/>
        <end position="294"/>
    </location>
</feature>
<evidence type="ECO:0000313" key="4">
    <source>
        <dbReference type="EMBL" id="MES5148623.1"/>
    </source>
</evidence>
<name>A0A135YSU2_9LACO</name>
<evidence type="ECO:0000313" key="8">
    <source>
        <dbReference type="Proteomes" id="UP000510660"/>
    </source>
</evidence>
<keyword evidence="1 6" id="KW-0378">Hydrolase</keyword>
<dbReference type="Proteomes" id="UP000295195">
    <property type="component" value="Unassembled WGS sequence"/>
</dbReference>
<dbReference type="EMBL" id="CP047415">
    <property type="protein sequence ID" value="QLL73484.1"/>
    <property type="molecule type" value="Genomic_DNA"/>
</dbReference>
<dbReference type="Proteomes" id="UP001434419">
    <property type="component" value="Unassembled WGS sequence"/>
</dbReference>
<accession>A0A135YSU2</accession>
<dbReference type="InterPro" id="IPR036452">
    <property type="entry name" value="Ribo_hydro-like"/>
</dbReference>
<reference evidence="5 8" key="2">
    <citation type="submission" date="2020-01" db="EMBL/GenBank/DDBJ databases">
        <title>Complete and circular genome sequences of six lactobacillus isolates from horses.</title>
        <authorList>
            <person name="Hassan H.M."/>
        </authorList>
    </citation>
    <scope>NUCLEOTIDE SEQUENCE [LARGE SCALE GENOMIC DNA]</scope>
    <source>
        <strain evidence="5 8">1D</strain>
    </source>
</reference>
<dbReference type="CDD" id="cd02651">
    <property type="entry name" value="nuc_hydro_IU_UC_XIUA"/>
    <property type="match status" value="1"/>
</dbReference>
<keyword evidence="2" id="KW-0326">Glycosidase</keyword>
<dbReference type="AlphaFoldDB" id="A0A135YSU2"/>
<evidence type="ECO:0000259" key="3">
    <source>
        <dbReference type="Pfam" id="PF01156"/>
    </source>
</evidence>
<dbReference type="PANTHER" id="PTHR12304:SF4">
    <property type="entry name" value="URIDINE NUCLEOSIDASE"/>
    <property type="match status" value="1"/>
</dbReference>
<dbReference type="InterPro" id="IPR023186">
    <property type="entry name" value="IUNH"/>
</dbReference>
<dbReference type="GO" id="GO:0006152">
    <property type="term" value="P:purine nucleoside catabolic process"/>
    <property type="evidence" value="ECO:0007669"/>
    <property type="project" value="TreeGrafter"/>
</dbReference>
<dbReference type="Gene3D" id="3.90.245.10">
    <property type="entry name" value="Ribonucleoside hydrolase-like"/>
    <property type="match status" value="1"/>
</dbReference>
<dbReference type="PANTHER" id="PTHR12304">
    <property type="entry name" value="INOSINE-URIDINE PREFERRING NUCLEOSIDE HYDROLASE"/>
    <property type="match status" value="1"/>
</dbReference>
<organism evidence="6 7">
    <name type="scientific">Lactobacillus crispatus</name>
    <dbReference type="NCBI Taxonomy" id="47770"/>
    <lineage>
        <taxon>Bacteria</taxon>
        <taxon>Bacillati</taxon>
        <taxon>Bacillota</taxon>
        <taxon>Bacilli</taxon>
        <taxon>Lactobacillales</taxon>
        <taxon>Lactobacillaceae</taxon>
        <taxon>Lactobacillus</taxon>
    </lineage>
</organism>
<evidence type="ECO:0000313" key="5">
    <source>
        <dbReference type="EMBL" id="QLL73484.1"/>
    </source>
</evidence>
<sequence length="305" mass="33375">MKKPVIISTDPGIDDAVALAICLFSPAIEVKSIIATNGNVNAQQALINILKLEKFFGKSIPVVKGVERSLVKQSIRAKEIHGKSGMDGYDFPNPSFELVDHGISPVAIHKIVAASSEKVTLIGIAPLTDYALYVRLYPDDIKNIKELIIMGGAMGRGNYGIYSEFNIASDPEAAKIIFESGLKIRVAPLELGAQAKIMPEVSNQIRQLGKAGDMFYDLFKKFRGGSFQTGLKIYDALAAGVLLNPQMFKFKNTHVEIDVQTGYTYGASLMDFKNKLDLPNNAEIAVSVDPEIFSKWFVEALSKTR</sequence>
<evidence type="ECO:0000313" key="7">
    <source>
        <dbReference type="Proteomes" id="UP000295195"/>
    </source>
</evidence>
<reference evidence="4" key="3">
    <citation type="submission" date="2024-06" db="EMBL/GenBank/DDBJ databases">
        <title>Vaginal Lactobacillus fatty acid response mechanisms reveal a metabolite-targeted strategy for bacterial vaginosis treatment.</title>
        <authorList>
            <person name="Zhu M."/>
            <person name="Blainey P.C."/>
            <person name="Bloom S.M."/>
            <person name="Kwon D.S."/>
        </authorList>
    </citation>
    <scope>NUCLEOTIDE SEQUENCE</scope>
    <source>
        <strain evidence="4">194_F1_1</strain>
    </source>
</reference>
<gene>
    <name evidence="4" type="ORF">ABVC42_01495</name>
    <name evidence="6" type="ORF">CEE75_08105</name>
    <name evidence="5" type="ORF">GTO85_03425</name>
</gene>
<protein>
    <submittedName>
        <fullName evidence="4 6">Nucleoside hydrolase</fullName>
    </submittedName>
</protein>
<evidence type="ECO:0000256" key="1">
    <source>
        <dbReference type="ARBA" id="ARBA00022801"/>
    </source>
</evidence>
<dbReference type="GO" id="GO:0008477">
    <property type="term" value="F:purine nucleosidase activity"/>
    <property type="evidence" value="ECO:0007669"/>
    <property type="project" value="TreeGrafter"/>
</dbReference>
<dbReference type="EMBL" id="JBETVU010000012">
    <property type="protein sequence ID" value="MES5148623.1"/>
    <property type="molecule type" value="Genomic_DNA"/>
</dbReference>